<dbReference type="InterPro" id="IPR050765">
    <property type="entry name" value="Riboflavin_Biosynth_HTPR"/>
</dbReference>
<dbReference type="GO" id="GO:0009231">
    <property type="term" value="P:riboflavin biosynthetic process"/>
    <property type="evidence" value="ECO:0007669"/>
    <property type="project" value="UniProtKB-UniPathway"/>
</dbReference>
<feature type="binding site" evidence="14">
    <location>
        <position position="201"/>
    </location>
    <ligand>
        <name>NADP(+)</name>
        <dbReference type="ChEBI" id="CHEBI:58349"/>
    </ligand>
</feature>
<keyword evidence="9 12" id="KW-0521">NADP</keyword>
<feature type="active site" description="Proton donor" evidence="13">
    <location>
        <position position="57"/>
    </location>
</feature>
<dbReference type="GO" id="GO:0008703">
    <property type="term" value="F:5-amino-6-(5-phosphoribosylamino)uracil reductase activity"/>
    <property type="evidence" value="ECO:0007669"/>
    <property type="project" value="UniProtKB-EC"/>
</dbReference>
<evidence type="ECO:0000256" key="10">
    <source>
        <dbReference type="ARBA" id="ARBA00023002"/>
    </source>
</evidence>
<dbReference type="GO" id="GO:0050661">
    <property type="term" value="F:NADP binding"/>
    <property type="evidence" value="ECO:0007669"/>
    <property type="project" value="InterPro"/>
</dbReference>
<dbReference type="NCBIfam" id="TIGR00326">
    <property type="entry name" value="eubact_ribD"/>
    <property type="match status" value="1"/>
</dbReference>
<keyword evidence="10 12" id="KW-0560">Oxidoreductase</keyword>
<comment type="catalytic activity">
    <reaction evidence="12">
        <text>2,5-diamino-6-hydroxy-4-(5-phosphoribosylamino)-pyrimidine + H2O + H(+) = 5-amino-6-(5-phospho-D-ribosylamino)uracil + NH4(+)</text>
        <dbReference type="Rhea" id="RHEA:21868"/>
        <dbReference type="ChEBI" id="CHEBI:15377"/>
        <dbReference type="ChEBI" id="CHEBI:15378"/>
        <dbReference type="ChEBI" id="CHEBI:28938"/>
        <dbReference type="ChEBI" id="CHEBI:58453"/>
        <dbReference type="ChEBI" id="CHEBI:58614"/>
        <dbReference type="EC" id="3.5.4.26"/>
    </reaction>
</comment>
<feature type="binding site" evidence="15">
    <location>
        <position position="55"/>
    </location>
    <ligand>
        <name>Zn(2+)</name>
        <dbReference type="ChEBI" id="CHEBI:29105"/>
        <note>catalytic</note>
    </ligand>
</feature>
<evidence type="ECO:0000313" key="18">
    <source>
        <dbReference type="Proteomes" id="UP000249185"/>
    </source>
</evidence>
<dbReference type="InterPro" id="IPR011549">
    <property type="entry name" value="RibD_C"/>
</dbReference>
<dbReference type="PANTHER" id="PTHR38011">
    <property type="entry name" value="DIHYDROFOLATE REDUCTASE FAMILY PROTEIN (AFU_ORTHOLOGUE AFUA_8G06820)"/>
    <property type="match status" value="1"/>
</dbReference>
<dbReference type="PANTHER" id="PTHR38011:SF7">
    <property type="entry name" value="2,5-DIAMINO-6-RIBOSYLAMINO-4(3H)-PYRIMIDINONE 5'-PHOSPHATE REDUCTASE"/>
    <property type="match status" value="1"/>
</dbReference>
<keyword evidence="7 12" id="KW-0479">Metal-binding</keyword>
<dbReference type="Gene3D" id="3.40.430.10">
    <property type="entry name" value="Dihydrofolate Reductase, subunit A"/>
    <property type="match status" value="1"/>
</dbReference>
<dbReference type="PIRSF" id="PIRSF006769">
    <property type="entry name" value="RibD"/>
    <property type="match status" value="1"/>
</dbReference>
<dbReference type="SUPFAM" id="SSF53597">
    <property type="entry name" value="Dihydrofolate reductase-like"/>
    <property type="match status" value="1"/>
</dbReference>
<feature type="binding site" evidence="14">
    <location>
        <position position="173"/>
    </location>
    <ligand>
        <name>substrate</name>
    </ligand>
</feature>
<evidence type="ECO:0000313" key="17">
    <source>
        <dbReference type="EMBL" id="PZQ49822.1"/>
    </source>
</evidence>
<evidence type="ECO:0000256" key="11">
    <source>
        <dbReference type="ARBA" id="ARBA00023268"/>
    </source>
</evidence>
<feature type="binding site" evidence="14">
    <location>
        <position position="189"/>
    </location>
    <ligand>
        <name>substrate</name>
    </ligand>
</feature>
<accession>A0A2W5N8M5</accession>
<comment type="cofactor">
    <cofactor evidence="12 15">
        <name>Zn(2+)</name>
        <dbReference type="ChEBI" id="CHEBI:29105"/>
    </cofactor>
    <text evidence="12 15">Binds 1 zinc ion.</text>
</comment>
<evidence type="ECO:0000256" key="15">
    <source>
        <dbReference type="PIRSR" id="PIRSR006769-3"/>
    </source>
</evidence>
<feature type="binding site" evidence="15">
    <location>
        <position position="80"/>
    </location>
    <ligand>
        <name>Zn(2+)</name>
        <dbReference type="ChEBI" id="CHEBI:29105"/>
        <note>catalytic</note>
    </ligand>
</feature>
<dbReference type="GO" id="GO:0008835">
    <property type="term" value="F:diaminohydroxyphosphoribosylaminopyrimidine deaminase activity"/>
    <property type="evidence" value="ECO:0007669"/>
    <property type="project" value="UniProtKB-EC"/>
</dbReference>
<evidence type="ECO:0000256" key="2">
    <source>
        <dbReference type="ARBA" id="ARBA00004882"/>
    </source>
</evidence>
<evidence type="ECO:0000256" key="13">
    <source>
        <dbReference type="PIRSR" id="PIRSR006769-1"/>
    </source>
</evidence>
<dbReference type="InterPro" id="IPR002125">
    <property type="entry name" value="CMP_dCMP_dom"/>
</dbReference>
<feature type="binding site" evidence="14">
    <location>
        <position position="175"/>
    </location>
    <ligand>
        <name>NADP(+)</name>
        <dbReference type="ChEBI" id="CHEBI:58349"/>
    </ligand>
</feature>
<feature type="binding site" evidence="14">
    <location>
        <position position="159"/>
    </location>
    <ligand>
        <name>NADP(+)</name>
        <dbReference type="ChEBI" id="CHEBI:58349"/>
    </ligand>
</feature>
<proteinExistence type="inferred from homology"/>
<dbReference type="EMBL" id="QFPW01000006">
    <property type="protein sequence ID" value="PZQ49822.1"/>
    <property type="molecule type" value="Genomic_DNA"/>
</dbReference>
<evidence type="ECO:0000256" key="6">
    <source>
        <dbReference type="ARBA" id="ARBA00022619"/>
    </source>
</evidence>
<evidence type="ECO:0000256" key="8">
    <source>
        <dbReference type="ARBA" id="ARBA00022833"/>
    </source>
</evidence>
<dbReference type="AlphaFoldDB" id="A0A2W5N8M5"/>
<evidence type="ECO:0000256" key="14">
    <source>
        <dbReference type="PIRSR" id="PIRSR006769-2"/>
    </source>
</evidence>
<feature type="binding site" evidence="14">
    <location>
        <begin position="303"/>
        <end position="309"/>
    </location>
    <ligand>
        <name>NADP(+)</name>
        <dbReference type="ChEBI" id="CHEBI:58349"/>
    </ligand>
</feature>
<keyword evidence="12" id="KW-0378">Hydrolase</keyword>
<feature type="binding site" evidence="15">
    <location>
        <position position="89"/>
    </location>
    <ligand>
        <name>Zn(2+)</name>
        <dbReference type="ChEBI" id="CHEBI:29105"/>
        <note>catalytic</note>
    </ligand>
</feature>
<name>A0A2W5N8M5_RHOSU</name>
<dbReference type="InterPro" id="IPR004794">
    <property type="entry name" value="Eubact_RibD"/>
</dbReference>
<reference evidence="17 18" key="1">
    <citation type="submission" date="2017-08" db="EMBL/GenBank/DDBJ databases">
        <title>Infants hospitalized years apart are colonized by the same room-sourced microbial strains.</title>
        <authorList>
            <person name="Brooks B."/>
            <person name="Olm M.R."/>
            <person name="Firek B.A."/>
            <person name="Baker R."/>
            <person name="Thomas B.C."/>
            <person name="Morowitz M.J."/>
            <person name="Banfield J.F."/>
        </authorList>
    </citation>
    <scope>NUCLEOTIDE SEQUENCE [LARGE SCALE GENOMIC DNA]</scope>
    <source>
        <strain evidence="17">S2_005_002_R2_34</strain>
    </source>
</reference>
<dbReference type="SUPFAM" id="SSF53927">
    <property type="entry name" value="Cytidine deaminase-like"/>
    <property type="match status" value="1"/>
</dbReference>
<comment type="function">
    <text evidence="1 12">Converts 2,5-diamino-6-(ribosylamino)-4(3h)-pyrimidinone 5'-phosphate into 5-amino-6-(ribosylamino)-2,4(1h,3h)-pyrimidinedione 5'-phosphate.</text>
</comment>
<dbReference type="Pfam" id="PF00383">
    <property type="entry name" value="dCMP_cyt_deam_1"/>
    <property type="match status" value="1"/>
</dbReference>
<feature type="domain" description="CMP/dCMP-type deaminase" evidence="16">
    <location>
        <begin position="5"/>
        <end position="128"/>
    </location>
</feature>
<comment type="pathway">
    <text evidence="2 12">Cofactor biosynthesis; riboflavin biosynthesis; 5-amino-6-(D-ribitylamino)uracil from GTP: step 2/4.</text>
</comment>
<dbReference type="NCBIfam" id="TIGR00227">
    <property type="entry name" value="ribD_Cterm"/>
    <property type="match status" value="1"/>
</dbReference>
<sequence>MANSDLDAGFMRAAIGLGARALGRVWPNPAVGCVIVAESGEVVGRGFTHDGGRPHAEAAALAQAGPRARGATAYVTLEPCAHVGRAGPCSEALIAAGVARVVVPIEDPDPRVNGQGLAALRAAGISVEVGCLAEEAARLNRGFLGRITTGRPMLTLKLATSLDGRIATARGESKWITGPRARAEVHLMRAKADAVLVGAATARGDDPRLNVRGLGLDDAHPVRVVVTGSLALPRSSYLGQTARDVPLWLCHHAEAEEGRRAAWAEMGADLIEVPFQTDGQLDLAAMMQLLGARGLTRVLCEGGGRLAGALLESGVVDEVICYTAGIVIGAEGVPGVGGIGLESLALAPKFRLAEIDRIGPDTRTRWTRD</sequence>
<dbReference type="UniPathway" id="UPA00275">
    <property type="reaction ID" value="UER00401"/>
</dbReference>
<keyword evidence="6 12" id="KW-0686">Riboflavin biosynthesis</keyword>
<feature type="binding site" evidence="14">
    <location>
        <position position="209"/>
    </location>
    <ligand>
        <name>substrate</name>
    </ligand>
</feature>
<evidence type="ECO:0000256" key="5">
    <source>
        <dbReference type="ARBA" id="ARBA00007417"/>
    </source>
</evidence>
<protein>
    <recommendedName>
        <fullName evidence="12">Riboflavin biosynthesis protein RibD</fullName>
    </recommendedName>
    <domain>
        <recommendedName>
            <fullName evidence="12">Diaminohydroxyphosphoribosylaminopyrimidine deaminase</fullName>
            <shortName evidence="12">DRAP deaminase</shortName>
            <ecNumber evidence="12">3.5.4.26</ecNumber>
        </recommendedName>
        <alternativeName>
            <fullName evidence="12">Riboflavin-specific deaminase</fullName>
        </alternativeName>
    </domain>
    <domain>
        <recommendedName>
            <fullName evidence="12">5-amino-6-(5-phosphoribosylamino)uracil reductase</fullName>
            <ecNumber evidence="12">1.1.1.193</ecNumber>
        </recommendedName>
        <alternativeName>
            <fullName evidence="12">HTP reductase</fullName>
        </alternativeName>
    </domain>
</protein>
<dbReference type="Pfam" id="PF01872">
    <property type="entry name" value="RibD_C"/>
    <property type="match status" value="1"/>
</dbReference>
<dbReference type="PROSITE" id="PS51747">
    <property type="entry name" value="CYT_DCMP_DEAMINASES_2"/>
    <property type="match status" value="1"/>
</dbReference>
<feature type="binding site" evidence="14">
    <location>
        <position position="205"/>
    </location>
    <ligand>
        <name>NADP(+)</name>
        <dbReference type="ChEBI" id="CHEBI:58349"/>
    </ligand>
</feature>
<dbReference type="Proteomes" id="UP000249185">
    <property type="component" value="Unassembled WGS sequence"/>
</dbReference>
<dbReference type="CDD" id="cd01284">
    <property type="entry name" value="Riboflavin_deaminase-reductase"/>
    <property type="match status" value="1"/>
</dbReference>
<dbReference type="EC" id="3.5.4.26" evidence="12"/>
<dbReference type="InterPro" id="IPR024072">
    <property type="entry name" value="DHFR-like_dom_sf"/>
</dbReference>
<evidence type="ECO:0000256" key="7">
    <source>
        <dbReference type="ARBA" id="ARBA00022723"/>
    </source>
</evidence>
<organism evidence="17 18">
    <name type="scientific">Rhodovulum sulfidophilum</name>
    <name type="common">Rhodobacter sulfidophilus</name>
    <dbReference type="NCBI Taxonomy" id="35806"/>
    <lineage>
        <taxon>Bacteria</taxon>
        <taxon>Pseudomonadati</taxon>
        <taxon>Pseudomonadota</taxon>
        <taxon>Alphaproteobacteria</taxon>
        <taxon>Rhodobacterales</taxon>
        <taxon>Paracoccaceae</taxon>
        <taxon>Rhodovulum</taxon>
    </lineage>
</organism>
<dbReference type="InterPro" id="IPR016192">
    <property type="entry name" value="APOBEC/CMP_deaminase_Zn-bd"/>
</dbReference>
<dbReference type="PROSITE" id="PS00903">
    <property type="entry name" value="CYT_DCMP_DEAMINASES_1"/>
    <property type="match status" value="1"/>
</dbReference>
<comment type="catalytic activity">
    <reaction evidence="12">
        <text>5-amino-6-(5-phospho-D-ribitylamino)uracil + NADP(+) = 5-amino-6-(5-phospho-D-ribosylamino)uracil + NADPH + H(+)</text>
        <dbReference type="Rhea" id="RHEA:17845"/>
        <dbReference type="ChEBI" id="CHEBI:15378"/>
        <dbReference type="ChEBI" id="CHEBI:57783"/>
        <dbReference type="ChEBI" id="CHEBI:58349"/>
        <dbReference type="ChEBI" id="CHEBI:58421"/>
        <dbReference type="ChEBI" id="CHEBI:58453"/>
        <dbReference type="EC" id="1.1.1.193"/>
    </reaction>
</comment>
<dbReference type="Gene3D" id="3.40.140.10">
    <property type="entry name" value="Cytidine Deaminase, domain 2"/>
    <property type="match status" value="1"/>
</dbReference>
<dbReference type="GO" id="GO:0008270">
    <property type="term" value="F:zinc ion binding"/>
    <property type="evidence" value="ECO:0007669"/>
    <property type="project" value="InterPro"/>
</dbReference>
<dbReference type="EC" id="1.1.1.193" evidence="12"/>
<dbReference type="InterPro" id="IPR002734">
    <property type="entry name" value="RibDG_C"/>
</dbReference>
<feature type="binding site" evidence="14">
    <location>
        <position position="301"/>
    </location>
    <ligand>
        <name>substrate</name>
    </ligand>
</feature>
<comment type="similarity">
    <text evidence="4 12">In the N-terminal section; belongs to the cytidine and deoxycytidylate deaminase family.</text>
</comment>
<evidence type="ECO:0000256" key="1">
    <source>
        <dbReference type="ARBA" id="ARBA00002151"/>
    </source>
</evidence>
<comment type="pathway">
    <text evidence="3 12">Cofactor biosynthesis; riboflavin biosynthesis; 5-amino-6-(D-ribitylamino)uracil from GTP: step 3/4.</text>
</comment>
<gene>
    <name evidence="17" type="primary">ribD</name>
    <name evidence="17" type="ORF">DI556_10185</name>
</gene>
<evidence type="ECO:0000256" key="4">
    <source>
        <dbReference type="ARBA" id="ARBA00005259"/>
    </source>
</evidence>
<evidence type="ECO:0000256" key="9">
    <source>
        <dbReference type="ARBA" id="ARBA00022857"/>
    </source>
</evidence>
<comment type="similarity">
    <text evidence="5 12">In the C-terminal section; belongs to the HTP reductase family.</text>
</comment>
<keyword evidence="8 12" id="KW-0862">Zinc</keyword>
<evidence type="ECO:0000256" key="3">
    <source>
        <dbReference type="ARBA" id="ARBA00004910"/>
    </source>
</evidence>
<evidence type="ECO:0000256" key="12">
    <source>
        <dbReference type="PIRNR" id="PIRNR006769"/>
    </source>
</evidence>
<feature type="binding site" evidence="14">
    <location>
        <position position="212"/>
    </location>
    <ligand>
        <name>substrate</name>
    </ligand>
</feature>
<keyword evidence="11" id="KW-0511">Multifunctional enzyme</keyword>
<evidence type="ECO:0000259" key="16">
    <source>
        <dbReference type="PROSITE" id="PS51747"/>
    </source>
</evidence>
<comment type="caution">
    <text evidence="17">The sequence shown here is derived from an EMBL/GenBank/DDBJ whole genome shotgun (WGS) entry which is preliminary data.</text>
</comment>
<dbReference type="InterPro" id="IPR016193">
    <property type="entry name" value="Cytidine_deaminase-like"/>
</dbReference>